<dbReference type="InterPro" id="IPR016685">
    <property type="entry name" value="Silence_cplx_Nase-comp_TudorSN"/>
</dbReference>
<gene>
    <name evidence="6" type="ORF">OGAPHI_001914</name>
</gene>
<dbReference type="GeneID" id="70233881"/>
<dbReference type="Pfam" id="PF00565">
    <property type="entry name" value="SNase"/>
    <property type="match status" value="3"/>
</dbReference>
<dbReference type="RefSeq" id="XP_046062574.1">
    <property type="nucleotide sequence ID" value="XM_046202727.1"/>
</dbReference>
<feature type="domain" description="TNase-like" evidence="5">
    <location>
        <begin position="154"/>
        <end position="291"/>
    </location>
</feature>
<dbReference type="PROSITE" id="PS50830">
    <property type="entry name" value="TNASE_3"/>
    <property type="match status" value="4"/>
</dbReference>
<name>A0A9P8PAF8_9ASCO</name>
<dbReference type="OrthoDB" id="10023235at2759"/>
<keyword evidence="7" id="KW-1185">Reference proteome</keyword>
<comment type="caution">
    <text evidence="6">The sequence shown here is derived from an EMBL/GenBank/DDBJ whole genome shotgun (WGS) entry which is preliminary data.</text>
</comment>
<dbReference type="PANTHER" id="PTHR12302:SF2">
    <property type="entry name" value="STAPHYLOCOCCAL NUCLEASE DOMAIN-CONTAINING PROTEIN 1"/>
    <property type="match status" value="1"/>
</dbReference>
<feature type="domain" description="TNase-like" evidence="5">
    <location>
        <begin position="3"/>
        <end position="132"/>
    </location>
</feature>
<dbReference type="InterPro" id="IPR016071">
    <property type="entry name" value="Staphylococal_nuclease_OB-fold"/>
</dbReference>
<dbReference type="Pfam" id="PF00567">
    <property type="entry name" value="TUDOR"/>
    <property type="match status" value="1"/>
</dbReference>
<dbReference type="AlphaFoldDB" id="A0A9P8PAF8"/>
<dbReference type="SUPFAM" id="SSF50199">
    <property type="entry name" value="Staphylococcal nuclease"/>
    <property type="match status" value="5"/>
</dbReference>
<comment type="subcellular location">
    <subcellularLocation>
        <location evidence="1">Cytoplasm</location>
    </subcellularLocation>
</comment>
<dbReference type="GO" id="GO:0006402">
    <property type="term" value="P:mRNA catabolic process"/>
    <property type="evidence" value="ECO:0007669"/>
    <property type="project" value="TreeGrafter"/>
</dbReference>
<dbReference type="EMBL" id="JAEUBE010000158">
    <property type="protein sequence ID" value="KAH3668160.1"/>
    <property type="molecule type" value="Genomic_DNA"/>
</dbReference>
<reference evidence="6" key="2">
    <citation type="submission" date="2021-01" db="EMBL/GenBank/DDBJ databases">
        <authorList>
            <person name="Schikora-Tamarit M.A."/>
        </authorList>
    </citation>
    <scope>NUCLEOTIDE SEQUENCE</scope>
    <source>
        <strain evidence="6">CBS6075</strain>
    </source>
</reference>
<dbReference type="SUPFAM" id="SSF63748">
    <property type="entry name" value="Tudor/PWWP/MBT"/>
    <property type="match status" value="1"/>
</dbReference>
<evidence type="ECO:0000313" key="7">
    <source>
        <dbReference type="Proteomes" id="UP000769157"/>
    </source>
</evidence>
<dbReference type="GO" id="GO:0005634">
    <property type="term" value="C:nucleus"/>
    <property type="evidence" value="ECO:0007669"/>
    <property type="project" value="TreeGrafter"/>
</dbReference>
<dbReference type="GO" id="GO:0005829">
    <property type="term" value="C:cytosol"/>
    <property type="evidence" value="ECO:0007669"/>
    <property type="project" value="TreeGrafter"/>
</dbReference>
<dbReference type="FunFam" id="2.30.30.140:FF:000018">
    <property type="entry name" value="Serine/threonine-protein kinase 31"/>
    <property type="match status" value="1"/>
</dbReference>
<dbReference type="PROSITE" id="PS50304">
    <property type="entry name" value="TUDOR"/>
    <property type="match status" value="1"/>
</dbReference>
<evidence type="ECO:0000313" key="6">
    <source>
        <dbReference type="EMBL" id="KAH3668160.1"/>
    </source>
</evidence>
<dbReference type="GO" id="GO:0003723">
    <property type="term" value="F:RNA binding"/>
    <property type="evidence" value="ECO:0007669"/>
    <property type="project" value="TreeGrafter"/>
</dbReference>
<protein>
    <recommendedName>
        <fullName evidence="8">Endonuclease LCL3</fullName>
    </recommendedName>
</protein>
<sequence>MSTVFGARVKNVLSADTLVLVPLKGSNAERTLTLGYVQSPKLSSGEKYAFEARELLRTLLIGKEIKFWVLYTSQSGKEFGDLSTPLFPSLISYLLEKGAVKLRPGIFDDEPTVKLQPIEARARKQELGLWNPKLASLEISNELTASQKEKSRSTPLDAIVERVLSGDRLMVRVILSKSKHVVLSVLIAGVKSPRTAFSDQPAEPFGEQAKIYVETRLLARNVKISILGESSTGISVAEVIHPAGNISKKILEDGLAEVCDWQSSLVGANEMSELRKCERLAKTAKKNLWKNEEFNSDATSKSFNGTVARVISADTLVIRLKDDTETTVQLAFLRGPRQSDPESAPFVAAAREFVRSKAIGKQVKVVVESVRPKTEQLDERALVSVFFSDGKNLSDLVVSSGYATVLKHKGDEKPEYWDSLIESESQAIKAKKGLHGKAPEPDRIVDASESAVRAKPYLFSLQNRTKIPGIVEHVSASNRFKVSVPREGFKLTLVLGGLANTKGDNELSEKALLYTSKKAYQRDVHVDIYNVDKFGGFIGNLYLANSNVPFQVSLLQQGFAECHDRSLAQTKFESQFLQAEEEARAKKVGLWANYTQEEAPVQQFSKLSIDRKYYDVLITDVYDGISFHILNEEQKKLSPFMKQFHAASSGFKTLAKAPKAGAVLAAKFSENGKFYRVVVETVDRQLNKYKVRHIDYGNTETVAFSDLRELPPTFATSVLKPQAHLAQLSLVKLPPQHPIDYHQDAVYFLEDLILDKQLVACETFHNPVSGIEMDVELYDPETIANDPQWTINKELVSNGLGIVKKELSEFEKLLKTEQEALLKLESKAKAQHKGCWEHGDIEE</sequence>
<evidence type="ECO:0000256" key="3">
    <source>
        <dbReference type="ARBA" id="ARBA00022737"/>
    </source>
</evidence>
<proteinExistence type="predicted"/>
<dbReference type="InterPro" id="IPR035437">
    <property type="entry name" value="SNase_OB-fold_sf"/>
</dbReference>
<evidence type="ECO:0000256" key="2">
    <source>
        <dbReference type="ARBA" id="ARBA00022490"/>
    </source>
</evidence>
<feature type="domain" description="TNase-like" evidence="5">
    <location>
        <begin position="465"/>
        <end position="593"/>
    </location>
</feature>
<evidence type="ECO:0008006" key="8">
    <source>
        <dbReference type="Google" id="ProtNLM"/>
    </source>
</evidence>
<organism evidence="6 7">
    <name type="scientific">Ogataea philodendri</name>
    <dbReference type="NCBI Taxonomy" id="1378263"/>
    <lineage>
        <taxon>Eukaryota</taxon>
        <taxon>Fungi</taxon>
        <taxon>Dikarya</taxon>
        <taxon>Ascomycota</taxon>
        <taxon>Saccharomycotina</taxon>
        <taxon>Pichiomycetes</taxon>
        <taxon>Pichiales</taxon>
        <taxon>Pichiaceae</taxon>
        <taxon>Ogataea</taxon>
    </lineage>
</organism>
<dbReference type="GO" id="GO:0004518">
    <property type="term" value="F:nuclease activity"/>
    <property type="evidence" value="ECO:0007669"/>
    <property type="project" value="TreeGrafter"/>
</dbReference>
<dbReference type="SMART" id="SM00318">
    <property type="entry name" value="SNc"/>
    <property type="match status" value="4"/>
</dbReference>
<dbReference type="GO" id="GO:0031332">
    <property type="term" value="C:RNAi effector complex"/>
    <property type="evidence" value="ECO:0007669"/>
    <property type="project" value="InterPro"/>
</dbReference>
<dbReference type="Proteomes" id="UP000769157">
    <property type="component" value="Unassembled WGS sequence"/>
</dbReference>
<accession>A0A9P8PAF8</accession>
<feature type="domain" description="TNase-like" evidence="5">
    <location>
        <begin position="301"/>
        <end position="437"/>
    </location>
</feature>
<feature type="domain" description="Tudor" evidence="4">
    <location>
        <begin position="657"/>
        <end position="717"/>
    </location>
</feature>
<dbReference type="PIRSF" id="PIRSF017179">
    <property type="entry name" value="RISC-Tudor-SN"/>
    <property type="match status" value="1"/>
</dbReference>
<keyword evidence="3" id="KW-0677">Repeat</keyword>
<evidence type="ECO:0000259" key="4">
    <source>
        <dbReference type="PROSITE" id="PS50304"/>
    </source>
</evidence>
<dbReference type="Gene3D" id="2.40.50.90">
    <property type="match status" value="5"/>
</dbReference>
<evidence type="ECO:0000259" key="5">
    <source>
        <dbReference type="PROSITE" id="PS50830"/>
    </source>
</evidence>
<dbReference type="GO" id="GO:0031047">
    <property type="term" value="P:regulatory ncRNA-mediated gene silencing"/>
    <property type="evidence" value="ECO:0007669"/>
    <property type="project" value="InterPro"/>
</dbReference>
<dbReference type="SMART" id="SM00333">
    <property type="entry name" value="TUDOR"/>
    <property type="match status" value="1"/>
</dbReference>
<dbReference type="InterPro" id="IPR002999">
    <property type="entry name" value="Tudor"/>
</dbReference>
<dbReference type="Gene3D" id="2.30.30.140">
    <property type="match status" value="1"/>
</dbReference>
<keyword evidence="2" id="KW-0963">Cytoplasm</keyword>
<evidence type="ECO:0000256" key="1">
    <source>
        <dbReference type="ARBA" id="ARBA00004496"/>
    </source>
</evidence>
<dbReference type="PANTHER" id="PTHR12302">
    <property type="entry name" value="EBNA2 BINDING PROTEIN P100"/>
    <property type="match status" value="1"/>
</dbReference>
<reference evidence="6" key="1">
    <citation type="journal article" date="2021" name="Open Biol.">
        <title>Shared evolutionary footprints suggest mitochondrial oxidative damage underlies multiple complex I losses in fungi.</title>
        <authorList>
            <person name="Schikora-Tamarit M.A."/>
            <person name="Marcet-Houben M."/>
            <person name="Nosek J."/>
            <person name="Gabaldon T."/>
        </authorList>
    </citation>
    <scope>NUCLEOTIDE SEQUENCE</scope>
    <source>
        <strain evidence="6">CBS6075</strain>
    </source>
</reference>